<dbReference type="SUPFAM" id="SSF53271">
    <property type="entry name" value="PRTase-like"/>
    <property type="match status" value="1"/>
</dbReference>
<reference evidence="3 4" key="1">
    <citation type="submission" date="2024-10" db="EMBL/GenBank/DDBJ databases">
        <title>Updated reference genomes for cyclostephanoid diatoms.</title>
        <authorList>
            <person name="Roberts W.R."/>
            <person name="Alverson A.J."/>
        </authorList>
    </citation>
    <scope>NUCLEOTIDE SEQUENCE [LARGE SCALE GENOMIC DNA]</scope>
    <source>
        <strain evidence="3 4">AJA010-31</strain>
    </source>
</reference>
<gene>
    <name evidence="3" type="ORF">ACHAWO_001954</name>
</gene>
<feature type="compositionally biased region" description="Polar residues" evidence="1">
    <location>
        <begin position="268"/>
        <end position="278"/>
    </location>
</feature>
<dbReference type="Proteomes" id="UP001530400">
    <property type="component" value="Unassembled WGS sequence"/>
</dbReference>
<evidence type="ECO:0000313" key="3">
    <source>
        <dbReference type="EMBL" id="KAL3775131.1"/>
    </source>
</evidence>
<dbReference type="InterPro" id="IPR000836">
    <property type="entry name" value="PRTase_dom"/>
</dbReference>
<keyword evidence="4" id="KW-1185">Reference proteome</keyword>
<dbReference type="InterPro" id="IPR029057">
    <property type="entry name" value="PRTase-like"/>
</dbReference>
<organism evidence="3 4">
    <name type="scientific">Cyclotella atomus</name>
    <dbReference type="NCBI Taxonomy" id="382360"/>
    <lineage>
        <taxon>Eukaryota</taxon>
        <taxon>Sar</taxon>
        <taxon>Stramenopiles</taxon>
        <taxon>Ochrophyta</taxon>
        <taxon>Bacillariophyta</taxon>
        <taxon>Coscinodiscophyceae</taxon>
        <taxon>Thalassiosirophycidae</taxon>
        <taxon>Stephanodiscales</taxon>
        <taxon>Stephanodiscaceae</taxon>
        <taxon>Cyclotella</taxon>
    </lineage>
</organism>
<evidence type="ECO:0000256" key="1">
    <source>
        <dbReference type="SAM" id="MobiDB-lite"/>
    </source>
</evidence>
<dbReference type="AlphaFoldDB" id="A0ABD3NKL5"/>
<accession>A0ABD3NKL5</accession>
<dbReference type="CDD" id="cd06223">
    <property type="entry name" value="PRTases_typeI"/>
    <property type="match status" value="1"/>
</dbReference>
<protein>
    <recommendedName>
        <fullName evidence="2">Phosphoribosyltransferase domain-containing protein</fullName>
    </recommendedName>
</protein>
<dbReference type="EMBL" id="JALLPJ020001166">
    <property type="protein sequence ID" value="KAL3775131.1"/>
    <property type="molecule type" value="Genomic_DNA"/>
</dbReference>
<dbReference type="Pfam" id="PF14681">
    <property type="entry name" value="UPRTase"/>
    <property type="match status" value="1"/>
</dbReference>
<sequence>MEEKKADEDMTTMDETNKPAISESPSKLSSSFVSYGTNLHVSNHPVLAHKLSILRSSSTSPSSFRSTLREITFHLGYEATSLLTTREIPLTVPGTNHSDHIEATGSKISQKIALIPILRSGLGMVDSMLELVGDARVHHIGMYRSKSLMPVQYYNRLPKKCEVDVAYILDPLIATSATIISVAGILKKWGVPKIHVISVIASKQGLTELISHNPDLHITLGHIDEELNADGDVLPGLGDSGDRLFGTGPVEEDEEGLVHPSKRKRSGSLASEASTSIR</sequence>
<comment type="caution">
    <text evidence="3">The sequence shown here is derived from an EMBL/GenBank/DDBJ whole genome shotgun (WGS) entry which is preliminary data.</text>
</comment>
<feature type="region of interest" description="Disordered" evidence="1">
    <location>
        <begin position="1"/>
        <end position="25"/>
    </location>
</feature>
<name>A0ABD3NKL5_9STRA</name>
<evidence type="ECO:0000313" key="4">
    <source>
        <dbReference type="Proteomes" id="UP001530400"/>
    </source>
</evidence>
<proteinExistence type="predicted"/>
<feature type="region of interest" description="Disordered" evidence="1">
    <location>
        <begin position="244"/>
        <end position="278"/>
    </location>
</feature>
<feature type="domain" description="Phosphoribosyltransferase" evidence="2">
    <location>
        <begin position="41"/>
        <end position="247"/>
    </location>
</feature>
<dbReference type="Gene3D" id="3.40.50.2020">
    <property type="match status" value="1"/>
</dbReference>
<dbReference type="NCBIfam" id="NF001097">
    <property type="entry name" value="PRK00129.1"/>
    <property type="match status" value="1"/>
</dbReference>
<evidence type="ECO:0000259" key="2">
    <source>
        <dbReference type="Pfam" id="PF14681"/>
    </source>
</evidence>